<dbReference type="GeneID" id="106179559"/>
<organism evidence="4 5">
    <name type="scientific">Lingula anatina</name>
    <name type="common">Brachiopod</name>
    <name type="synonym">Lingula unguis</name>
    <dbReference type="NCBI Taxonomy" id="7574"/>
    <lineage>
        <taxon>Eukaryota</taxon>
        <taxon>Metazoa</taxon>
        <taxon>Spiralia</taxon>
        <taxon>Lophotrochozoa</taxon>
        <taxon>Brachiopoda</taxon>
        <taxon>Linguliformea</taxon>
        <taxon>Lingulata</taxon>
        <taxon>Lingulida</taxon>
        <taxon>Linguloidea</taxon>
        <taxon>Lingulidae</taxon>
        <taxon>Lingula</taxon>
    </lineage>
</organism>
<evidence type="ECO:0000256" key="2">
    <source>
        <dbReference type="ARBA" id="ARBA00022801"/>
    </source>
</evidence>
<name>A0A1S3K8X1_LINAN</name>
<reference evidence="5" key="1">
    <citation type="submission" date="2025-08" db="UniProtKB">
        <authorList>
            <consortium name="RefSeq"/>
        </authorList>
    </citation>
    <scope>IDENTIFICATION</scope>
    <source>
        <tissue evidence="5">Gonads</tissue>
    </source>
</reference>
<keyword evidence="3" id="KW-0732">Signal</keyword>
<dbReference type="PANTHER" id="PTHR10858:SF23">
    <property type="entry name" value="DEOXYRIBONUCLEASE II"/>
    <property type="match status" value="1"/>
</dbReference>
<dbReference type="STRING" id="7574.A0A1S3K8X1"/>
<protein>
    <submittedName>
        <fullName evidence="5">Plancitoxin-1-like</fullName>
    </submittedName>
</protein>
<dbReference type="OrthoDB" id="10261598at2759"/>
<dbReference type="Pfam" id="PF03265">
    <property type="entry name" value="DNase_II"/>
    <property type="match status" value="1"/>
</dbReference>
<keyword evidence="2" id="KW-0378">Hydrolase</keyword>
<evidence type="ECO:0000256" key="1">
    <source>
        <dbReference type="ARBA" id="ARBA00007527"/>
    </source>
</evidence>
<keyword evidence="4" id="KW-1185">Reference proteome</keyword>
<dbReference type="CDD" id="cd09121">
    <property type="entry name" value="PLDc_DNaseII_2"/>
    <property type="match status" value="1"/>
</dbReference>
<gene>
    <name evidence="5" type="primary">LOC106179559</name>
</gene>
<dbReference type="InParanoid" id="A0A1S3K8X1"/>
<dbReference type="KEGG" id="lak:106179559"/>
<dbReference type="GO" id="GO:0006309">
    <property type="term" value="P:apoptotic DNA fragmentation"/>
    <property type="evidence" value="ECO:0007669"/>
    <property type="project" value="TreeGrafter"/>
</dbReference>
<dbReference type="AlphaFoldDB" id="A0A1S3K8X1"/>
<sequence>METPFVLLFICCLSIYINNCWSSLQCVGENGKAVDWFIAYKIPKIAESSNPFVKEGLAYFYMDNNTVSGAWALSNNSLNSTGGAIYKTLEPLYKAENTTEEVAFGMYNDETPSGEKTEEYGHTKGVLAMDVYTGFWMVHSVPRFPEFKKYSWPDSARENGQSFLCISITHPEADTIAQQMTYNRPWIYGKNFPAKFEHTDRAFLGMLHGKFRNGNRTKMINSAGGEKFLVFAKDADFGADLYDAYVGPYLASSLYTETWQNGPGKTPSYCKGPFHVENIQSISFPKTEIAFKETKDHSKWAVTVKSTQGDWTCIGDINRQEGQLHRGGGTVCMNNRQVWKSFSGLVGAVEHCKV</sequence>
<dbReference type="GO" id="GO:0004531">
    <property type="term" value="F:deoxyribonuclease II activity"/>
    <property type="evidence" value="ECO:0007669"/>
    <property type="project" value="InterPro"/>
</dbReference>
<dbReference type="CDD" id="cd09120">
    <property type="entry name" value="PLDc_DNaseII_1"/>
    <property type="match status" value="1"/>
</dbReference>
<dbReference type="Proteomes" id="UP000085678">
    <property type="component" value="Unplaced"/>
</dbReference>
<evidence type="ECO:0000313" key="4">
    <source>
        <dbReference type="Proteomes" id="UP000085678"/>
    </source>
</evidence>
<evidence type="ECO:0000256" key="3">
    <source>
        <dbReference type="SAM" id="SignalP"/>
    </source>
</evidence>
<proteinExistence type="inferred from homology"/>
<dbReference type="OMA" id="EMYLLLE"/>
<evidence type="ECO:0000313" key="5">
    <source>
        <dbReference type="RefSeq" id="XP_013418711.1"/>
    </source>
</evidence>
<dbReference type="InterPro" id="IPR004947">
    <property type="entry name" value="DNase_II"/>
</dbReference>
<feature type="signal peptide" evidence="3">
    <location>
        <begin position="1"/>
        <end position="22"/>
    </location>
</feature>
<dbReference type="FunCoup" id="A0A1S3K8X1">
    <property type="interactions" value="110"/>
</dbReference>
<dbReference type="PANTHER" id="PTHR10858">
    <property type="entry name" value="DEOXYRIBONUCLEASE II"/>
    <property type="match status" value="1"/>
</dbReference>
<feature type="chain" id="PRO_5010335504" evidence="3">
    <location>
        <begin position="23"/>
        <end position="354"/>
    </location>
</feature>
<dbReference type="RefSeq" id="XP_013418711.1">
    <property type="nucleotide sequence ID" value="XM_013563257.1"/>
</dbReference>
<accession>A0A1S3K8X1</accession>
<comment type="similarity">
    <text evidence="1">Belongs to the DNase II family.</text>
</comment>